<name>A0A975BF46_9BACT</name>
<proteinExistence type="predicted"/>
<protein>
    <submittedName>
        <fullName evidence="2">Uncharacterized protein</fullName>
    </submittedName>
</protein>
<evidence type="ECO:0000256" key="1">
    <source>
        <dbReference type="SAM" id="MobiDB-lite"/>
    </source>
</evidence>
<evidence type="ECO:0000313" key="2">
    <source>
        <dbReference type="EMBL" id="QTA84231.1"/>
    </source>
</evidence>
<gene>
    <name evidence="2" type="ORF">dnm_002250</name>
</gene>
<keyword evidence="3" id="KW-1185">Reference proteome</keyword>
<dbReference type="AlphaFoldDB" id="A0A975BF46"/>
<feature type="compositionally biased region" description="Basic and acidic residues" evidence="1">
    <location>
        <begin position="43"/>
        <end position="53"/>
    </location>
</feature>
<dbReference type="KEGG" id="dmm:dnm_002250"/>
<reference evidence="2" key="1">
    <citation type="journal article" date="2021" name="Microb. Physiol.">
        <title>Proteogenomic Insights into the Physiology of Marine, Sulfate-Reducing, Filamentous Desulfonema limicola and Desulfonema magnum.</title>
        <authorList>
            <person name="Schnaars V."/>
            <person name="Wohlbrand L."/>
            <person name="Scheve S."/>
            <person name="Hinrichs C."/>
            <person name="Reinhardt R."/>
            <person name="Rabus R."/>
        </authorList>
    </citation>
    <scope>NUCLEOTIDE SEQUENCE</scope>
    <source>
        <strain evidence="2">4be13</strain>
    </source>
</reference>
<evidence type="ECO:0000313" key="3">
    <source>
        <dbReference type="Proteomes" id="UP000663722"/>
    </source>
</evidence>
<organism evidence="2 3">
    <name type="scientific">Desulfonema magnum</name>
    <dbReference type="NCBI Taxonomy" id="45655"/>
    <lineage>
        <taxon>Bacteria</taxon>
        <taxon>Pseudomonadati</taxon>
        <taxon>Thermodesulfobacteriota</taxon>
        <taxon>Desulfobacteria</taxon>
        <taxon>Desulfobacterales</taxon>
        <taxon>Desulfococcaceae</taxon>
        <taxon>Desulfonema</taxon>
    </lineage>
</organism>
<sequence length="53" mass="5755">MYSGHIVLWFQMPCSETGAIKTGLMGSGTGENRKTKQTPDLLPGKDEQLGRTS</sequence>
<feature type="region of interest" description="Disordered" evidence="1">
    <location>
        <begin position="21"/>
        <end position="53"/>
    </location>
</feature>
<dbReference type="Proteomes" id="UP000663722">
    <property type="component" value="Chromosome"/>
</dbReference>
<dbReference type="EMBL" id="CP061800">
    <property type="protein sequence ID" value="QTA84231.1"/>
    <property type="molecule type" value="Genomic_DNA"/>
</dbReference>
<accession>A0A975BF46</accession>